<proteinExistence type="predicted"/>
<reference evidence="1" key="1">
    <citation type="submission" date="2020-09" db="EMBL/GenBank/DDBJ databases">
        <authorList>
            <person name="Eze J.U."/>
            <person name="Rahube T.O."/>
        </authorList>
    </citation>
    <scope>NUCLEOTIDE SEQUENCE</scope>
</reference>
<dbReference type="AlphaFoldDB" id="A0A7M2QNS6"/>
<evidence type="ECO:0000313" key="1">
    <source>
        <dbReference type="EMBL" id="QOV05736.1"/>
    </source>
</evidence>
<accession>A0A7M2QNS6</accession>
<name>A0A7M2QNS6_9ZZZZ</name>
<sequence length="232" mass="25831">MARITPPHLEMALSRVKGYVMRHPSGVDAKDLLKVEAFSRLKSKDRQQLLDIIERYDQLEVTCTGKGAKAVTWLRHKLHATTAPAESVEIAAVELAEPTFVCCDCLNEKPASEFTGDIHRCTACDARAAAPVVKETETLSSNIEQKENEAMAPKTALNPNELRKQAEALLRQAEEAERCMTAKDVFKKQLDPLRREVLLAHTKVTKGFEAMVDGMAELDKAMAKLRDFKVEA</sequence>
<protein>
    <submittedName>
        <fullName evidence="1">Uncharacterized protein</fullName>
    </submittedName>
</protein>
<organism evidence="1">
    <name type="scientific">feces metagenome</name>
    <dbReference type="NCBI Taxonomy" id="1861841"/>
    <lineage>
        <taxon>unclassified sequences</taxon>
        <taxon>metagenomes</taxon>
        <taxon>organismal metagenomes</taxon>
    </lineage>
</organism>
<dbReference type="EMBL" id="MT993629">
    <property type="protein sequence ID" value="QOV05736.1"/>
    <property type="molecule type" value="Genomic_DNA"/>
</dbReference>